<gene>
    <name evidence="1" type="ORF">ACFOM8_02260</name>
</gene>
<organism evidence="1 2">
    <name type="scientific">Paracoccus angustae</name>
    <dbReference type="NCBI Taxonomy" id="1671480"/>
    <lineage>
        <taxon>Bacteria</taxon>
        <taxon>Pseudomonadati</taxon>
        <taxon>Pseudomonadota</taxon>
        <taxon>Alphaproteobacteria</taxon>
        <taxon>Rhodobacterales</taxon>
        <taxon>Paracoccaceae</taxon>
        <taxon>Paracoccus</taxon>
    </lineage>
</organism>
<sequence>MTDRPRISDEELLREAERIEACGWHPDHSQNQIARALRELSALRTREAETQAEIADLKTSVIAFGALWAAQYAKDRGLPDGHLIAGHYDILEKAGARMDSFTRAALSQPTGEGSA</sequence>
<comment type="caution">
    <text evidence="1">The sequence shown here is derived from an EMBL/GenBank/DDBJ whole genome shotgun (WGS) entry which is preliminary data.</text>
</comment>
<dbReference type="EMBL" id="JBHRXY010000001">
    <property type="protein sequence ID" value="MFC3628264.1"/>
    <property type="molecule type" value="Genomic_DNA"/>
</dbReference>
<proteinExistence type="predicted"/>
<keyword evidence="2" id="KW-1185">Reference proteome</keyword>
<name>A0ABV7TZN1_9RHOB</name>
<evidence type="ECO:0000313" key="2">
    <source>
        <dbReference type="Proteomes" id="UP001595539"/>
    </source>
</evidence>
<accession>A0ABV7TZN1</accession>
<reference evidence="2" key="1">
    <citation type="journal article" date="2019" name="Int. J. Syst. Evol. Microbiol.">
        <title>The Global Catalogue of Microorganisms (GCM) 10K type strain sequencing project: providing services to taxonomists for standard genome sequencing and annotation.</title>
        <authorList>
            <consortium name="The Broad Institute Genomics Platform"/>
            <consortium name="The Broad Institute Genome Sequencing Center for Infectious Disease"/>
            <person name="Wu L."/>
            <person name="Ma J."/>
        </authorList>
    </citation>
    <scope>NUCLEOTIDE SEQUENCE [LARGE SCALE GENOMIC DNA]</scope>
    <source>
        <strain evidence="2">KCTC 42473</strain>
    </source>
</reference>
<protein>
    <submittedName>
        <fullName evidence="1">Uncharacterized protein</fullName>
    </submittedName>
</protein>
<dbReference type="RefSeq" id="WP_377758910.1">
    <property type="nucleotide sequence ID" value="NZ_JBHRXY010000001.1"/>
</dbReference>
<dbReference type="Proteomes" id="UP001595539">
    <property type="component" value="Unassembled WGS sequence"/>
</dbReference>
<evidence type="ECO:0000313" key="1">
    <source>
        <dbReference type="EMBL" id="MFC3628264.1"/>
    </source>
</evidence>